<dbReference type="PANTHER" id="PTHR42791:SF1">
    <property type="entry name" value="N-ACETYLTRANSFERASE DOMAIN-CONTAINING PROTEIN"/>
    <property type="match status" value="1"/>
</dbReference>
<dbReference type="SUPFAM" id="SSF55729">
    <property type="entry name" value="Acyl-CoA N-acyltransferases (Nat)"/>
    <property type="match status" value="1"/>
</dbReference>
<organism evidence="2 3">
    <name type="scientific">Rhizoclosmatium globosum</name>
    <dbReference type="NCBI Taxonomy" id="329046"/>
    <lineage>
        <taxon>Eukaryota</taxon>
        <taxon>Fungi</taxon>
        <taxon>Fungi incertae sedis</taxon>
        <taxon>Chytridiomycota</taxon>
        <taxon>Chytridiomycota incertae sedis</taxon>
        <taxon>Chytridiomycetes</taxon>
        <taxon>Chytridiales</taxon>
        <taxon>Chytriomycetaceae</taxon>
        <taxon>Rhizoclosmatium</taxon>
    </lineage>
</organism>
<sequence>MHIQPLSQEDEDAAAHSLIVAFSDEPIGSFIYPDASAREAGDKKFFTDLIKNRDPLKIKVDVTDDIGAVAVWEHKSTDLTEDAAYPSIEGIKPEAEQLFALVDKNEPPRPFLYLAFVGAAAKGTGAGSALICHGLEQAKPGERVALFTSIGSVPFYERFGFKVTTTMEVQGFSLAWMIKHE</sequence>
<dbReference type="InterPro" id="IPR052523">
    <property type="entry name" value="Trichothecene_AcTrans"/>
</dbReference>
<keyword evidence="3" id="KW-1185">Reference proteome</keyword>
<comment type="caution">
    <text evidence="2">The sequence shown here is derived from an EMBL/GenBank/DDBJ whole genome shotgun (WGS) entry which is preliminary data.</text>
</comment>
<dbReference type="PANTHER" id="PTHR42791">
    <property type="entry name" value="GNAT FAMILY ACETYLTRANSFERASE"/>
    <property type="match status" value="1"/>
</dbReference>
<accession>A0A1Y2CMB4</accession>
<dbReference type="InterPro" id="IPR016181">
    <property type="entry name" value="Acyl_CoA_acyltransferase"/>
</dbReference>
<dbReference type="GO" id="GO:0016747">
    <property type="term" value="F:acyltransferase activity, transferring groups other than amino-acyl groups"/>
    <property type="evidence" value="ECO:0007669"/>
    <property type="project" value="InterPro"/>
</dbReference>
<protein>
    <recommendedName>
        <fullName evidence="1">N-acetyltransferase domain-containing protein</fullName>
    </recommendedName>
</protein>
<dbReference type="InterPro" id="IPR000182">
    <property type="entry name" value="GNAT_dom"/>
</dbReference>
<evidence type="ECO:0000259" key="1">
    <source>
        <dbReference type="Pfam" id="PF13673"/>
    </source>
</evidence>
<dbReference type="Gene3D" id="3.40.630.30">
    <property type="match status" value="1"/>
</dbReference>
<evidence type="ECO:0000313" key="3">
    <source>
        <dbReference type="Proteomes" id="UP000193642"/>
    </source>
</evidence>
<dbReference type="AlphaFoldDB" id="A0A1Y2CMB4"/>
<name>A0A1Y2CMB4_9FUNG</name>
<dbReference type="OrthoDB" id="10342654at2759"/>
<feature type="domain" description="N-acetyltransferase" evidence="1">
    <location>
        <begin position="111"/>
        <end position="172"/>
    </location>
</feature>
<proteinExistence type="predicted"/>
<evidence type="ECO:0000313" key="2">
    <source>
        <dbReference type="EMBL" id="ORY48152.1"/>
    </source>
</evidence>
<dbReference type="EMBL" id="MCGO01000012">
    <property type="protein sequence ID" value="ORY48152.1"/>
    <property type="molecule type" value="Genomic_DNA"/>
</dbReference>
<dbReference type="Proteomes" id="UP000193642">
    <property type="component" value="Unassembled WGS sequence"/>
</dbReference>
<gene>
    <name evidence="2" type="ORF">BCR33DRAFT_782542</name>
</gene>
<dbReference type="Pfam" id="PF13673">
    <property type="entry name" value="Acetyltransf_10"/>
    <property type="match status" value="1"/>
</dbReference>
<reference evidence="2 3" key="1">
    <citation type="submission" date="2016-07" db="EMBL/GenBank/DDBJ databases">
        <title>Pervasive Adenine N6-methylation of Active Genes in Fungi.</title>
        <authorList>
            <consortium name="DOE Joint Genome Institute"/>
            <person name="Mondo S.J."/>
            <person name="Dannebaum R.O."/>
            <person name="Kuo R.C."/>
            <person name="Labutti K."/>
            <person name="Haridas S."/>
            <person name="Kuo A."/>
            <person name="Salamov A."/>
            <person name="Ahrendt S.R."/>
            <person name="Lipzen A."/>
            <person name="Sullivan W."/>
            <person name="Andreopoulos W.B."/>
            <person name="Clum A."/>
            <person name="Lindquist E."/>
            <person name="Daum C."/>
            <person name="Ramamoorthy G.K."/>
            <person name="Gryganskyi A."/>
            <person name="Culley D."/>
            <person name="Magnuson J.K."/>
            <person name="James T.Y."/>
            <person name="O'Malley M.A."/>
            <person name="Stajich J.E."/>
            <person name="Spatafora J.W."/>
            <person name="Visel A."/>
            <person name="Grigoriev I.V."/>
        </authorList>
    </citation>
    <scope>NUCLEOTIDE SEQUENCE [LARGE SCALE GENOMIC DNA]</scope>
    <source>
        <strain evidence="2 3">JEL800</strain>
    </source>
</reference>